<feature type="non-terminal residue" evidence="1">
    <location>
        <position position="32"/>
    </location>
</feature>
<gene>
    <name evidence="1" type="ORF">METZ01_LOCUS161119</name>
</gene>
<evidence type="ECO:0000313" key="1">
    <source>
        <dbReference type="EMBL" id="SVB08265.1"/>
    </source>
</evidence>
<reference evidence="1" key="1">
    <citation type="submission" date="2018-05" db="EMBL/GenBank/DDBJ databases">
        <authorList>
            <person name="Lanie J.A."/>
            <person name="Ng W.-L."/>
            <person name="Kazmierczak K.M."/>
            <person name="Andrzejewski T.M."/>
            <person name="Davidsen T.M."/>
            <person name="Wayne K.J."/>
            <person name="Tettelin H."/>
            <person name="Glass J.I."/>
            <person name="Rusch D."/>
            <person name="Podicherti R."/>
            <person name="Tsui H.-C.T."/>
            <person name="Winkler M.E."/>
        </authorList>
    </citation>
    <scope>NUCLEOTIDE SEQUENCE</scope>
</reference>
<protein>
    <submittedName>
        <fullName evidence="1">Uncharacterized protein</fullName>
    </submittedName>
</protein>
<accession>A0A382B3C5</accession>
<name>A0A382B3C5_9ZZZZ</name>
<sequence>VPKDSLAYEIYLSNYFRKPGILSFDLSFLPDF</sequence>
<dbReference type="EMBL" id="UINC01028016">
    <property type="protein sequence ID" value="SVB08265.1"/>
    <property type="molecule type" value="Genomic_DNA"/>
</dbReference>
<proteinExistence type="predicted"/>
<organism evidence="1">
    <name type="scientific">marine metagenome</name>
    <dbReference type="NCBI Taxonomy" id="408172"/>
    <lineage>
        <taxon>unclassified sequences</taxon>
        <taxon>metagenomes</taxon>
        <taxon>ecological metagenomes</taxon>
    </lineage>
</organism>
<dbReference type="AlphaFoldDB" id="A0A382B3C5"/>
<feature type="non-terminal residue" evidence="1">
    <location>
        <position position="1"/>
    </location>
</feature>